<evidence type="ECO:0000256" key="1">
    <source>
        <dbReference type="ARBA" id="ARBA00005188"/>
    </source>
</evidence>
<feature type="binding site" evidence="7">
    <location>
        <position position="206"/>
    </location>
    <ligand>
        <name>L-glutamine</name>
        <dbReference type="ChEBI" id="CHEBI:58359"/>
    </ligand>
</feature>
<proteinExistence type="inferred from homology"/>
<reference evidence="12 13" key="1">
    <citation type="submission" date="2020-04" db="EMBL/GenBank/DDBJ databases">
        <title>Genome sequencing of novel species.</title>
        <authorList>
            <person name="Heo J."/>
            <person name="Kim S.-J."/>
            <person name="Kim J.-S."/>
            <person name="Hong S.-B."/>
            <person name="Kwon S.-W."/>
        </authorList>
    </citation>
    <scope>NUCLEOTIDE SEQUENCE [LARGE SCALE GENOMIC DNA]</scope>
    <source>
        <strain evidence="12 13">GN2-R2</strain>
    </source>
</reference>
<feature type="binding site" evidence="7">
    <location>
        <position position="489"/>
    </location>
    <ligand>
        <name>deamido-NAD(+)</name>
        <dbReference type="ChEBI" id="CHEBI:58437"/>
        <note>ligand shared between two neighboring subunits</note>
    </ligand>
</feature>
<feature type="binding site" evidence="7">
    <location>
        <begin position="494"/>
        <end position="497"/>
    </location>
    <ligand>
        <name>deamido-NAD(+)</name>
        <dbReference type="ChEBI" id="CHEBI:58437"/>
        <note>ligand shared between two neighboring subunits</note>
    </ligand>
</feature>
<comment type="similarity">
    <text evidence="2 7 8">In the C-terminal section; belongs to the NAD synthetase family.</text>
</comment>
<dbReference type="Proteomes" id="UP000502415">
    <property type="component" value="Chromosome"/>
</dbReference>
<dbReference type="CDD" id="cd00553">
    <property type="entry name" value="NAD_synthase"/>
    <property type="match status" value="1"/>
</dbReference>
<dbReference type="GO" id="GO:0003952">
    <property type="term" value="F:NAD+ synthase (glutamine-hydrolyzing) activity"/>
    <property type="evidence" value="ECO:0007669"/>
    <property type="project" value="UniProtKB-UniRule"/>
</dbReference>
<feature type="region of interest" description="Disordered" evidence="10">
    <location>
        <begin position="709"/>
        <end position="729"/>
    </location>
</feature>
<dbReference type="NCBIfam" id="NF002730">
    <property type="entry name" value="PRK02628.1"/>
    <property type="match status" value="1"/>
</dbReference>
<dbReference type="FunFam" id="1.10.10.1140:FF:000001">
    <property type="entry name" value="Glutamine-dependent NAD(+) synthetase"/>
    <property type="match status" value="1"/>
</dbReference>
<feature type="compositionally biased region" description="Low complexity" evidence="10">
    <location>
        <begin position="709"/>
        <end position="719"/>
    </location>
</feature>
<protein>
    <recommendedName>
        <fullName evidence="7 8">Glutamine-dependent NAD(+) synthetase</fullName>
        <ecNumber evidence="7 8">6.3.5.1</ecNumber>
    </recommendedName>
    <alternativeName>
        <fullName evidence="7 8">NAD(+) synthase [glutamine-hydrolyzing]</fullName>
    </alternativeName>
</protein>
<evidence type="ECO:0000313" key="13">
    <source>
        <dbReference type="Proteomes" id="UP000502415"/>
    </source>
</evidence>
<dbReference type="SUPFAM" id="SSF52402">
    <property type="entry name" value="Adenine nucleotide alpha hydrolases-like"/>
    <property type="match status" value="1"/>
</dbReference>
<dbReference type="Pfam" id="PF02540">
    <property type="entry name" value="NAD_synthase"/>
    <property type="match status" value="1"/>
</dbReference>
<dbReference type="PANTHER" id="PTHR23090">
    <property type="entry name" value="NH 3 /GLUTAMINE-DEPENDENT NAD + SYNTHETASE"/>
    <property type="match status" value="1"/>
</dbReference>
<evidence type="ECO:0000256" key="10">
    <source>
        <dbReference type="SAM" id="MobiDB-lite"/>
    </source>
</evidence>
<evidence type="ECO:0000256" key="6">
    <source>
        <dbReference type="ARBA" id="ARBA00023027"/>
    </source>
</evidence>
<evidence type="ECO:0000256" key="9">
    <source>
        <dbReference type="RuleBase" id="RU003811"/>
    </source>
</evidence>
<sequence>MDKRFFNLYSHDFARVAVASPRCRVADPAFNAQETIKLARQAAEQGAVLAAFPELGLSAYTCDDLFHQRALLDACLAALADVVEASIELPLALVVGMPLRVNHTLFNCAVVLAGGRILGVVPKSFLPNYGEFYEMRQFNPSENTAVERVELLGQAVPFGPEQLFEIEALPLLRFHVEICEDVWVPVPPSSFAALAGATVLVNLSASNVVVGKSGYRHQLVGQQSARCLAAYLYTSAGLGESTTDMAWDGQSLIYEKGDMLAESQRFRDDSHIIYADVDLERLSTERIHTTTFAQSVRRHAGEVAKFRLQRCSLALPLARDLPLRRLVERFPYVPADGRRRDERCTEVYNIQVQALVQRLQASGHQKVVIGVSGGLDSTHALLVCAKAMDRLNLPRANILAYTMPGFATSERTLRQARELMEVVGATAAEIDIRPSCLQMLKDLGHPYAEGKEEYDVTFENVQAGERTSHLFRLANHHHAIVIGTGDLSELALGWCTYGVGDHMSHYNVNASVPKTLISHLVRWVADTGQLRGPARALPEGPAGARLDDRGAEVLKRVLETEISPELVPGKTGTGTDAGEAAAGKPAQVTEDFIGPYELQDFNLYYTLRYGFSPAKVAFLSWSAWHDRAQGPWPEGGSPARNQYDLAAIKKNLGIFLWRFFKTSQFKRSCVPNGPKVGNGGSLSPRGDWRAPSDAEAVVWMDALARIPDDAIAPASAPESDSQEPERSSK</sequence>
<keyword evidence="13" id="KW-1185">Reference proteome</keyword>
<dbReference type="KEGG" id="mfy:HH212_25620"/>
<feature type="binding site" evidence="7">
    <location>
        <position position="129"/>
    </location>
    <ligand>
        <name>L-glutamine</name>
        <dbReference type="ChEBI" id="CHEBI:58359"/>
    </ligand>
</feature>
<feature type="binding site" evidence="7">
    <location>
        <begin position="370"/>
        <end position="377"/>
    </location>
    <ligand>
        <name>ATP</name>
        <dbReference type="ChEBI" id="CHEBI:30616"/>
    </ligand>
</feature>
<evidence type="ECO:0000256" key="2">
    <source>
        <dbReference type="ARBA" id="ARBA00007145"/>
    </source>
</evidence>
<evidence type="ECO:0000313" key="12">
    <source>
        <dbReference type="EMBL" id="QJE02950.1"/>
    </source>
</evidence>
<dbReference type="GO" id="GO:0009435">
    <property type="term" value="P:NAD+ biosynthetic process"/>
    <property type="evidence" value="ECO:0007669"/>
    <property type="project" value="UniProtKB-UniRule"/>
</dbReference>
<dbReference type="GO" id="GO:0005524">
    <property type="term" value="F:ATP binding"/>
    <property type="evidence" value="ECO:0007669"/>
    <property type="project" value="UniProtKB-UniRule"/>
</dbReference>
<keyword evidence="3 7" id="KW-0436">Ligase</keyword>
<dbReference type="InterPro" id="IPR003694">
    <property type="entry name" value="NAD_synthase"/>
</dbReference>
<dbReference type="NCBIfam" id="TIGR00552">
    <property type="entry name" value="nadE"/>
    <property type="match status" value="1"/>
</dbReference>
<gene>
    <name evidence="7" type="primary">nadE</name>
    <name evidence="12" type="ORF">HH212_25620</name>
</gene>
<dbReference type="GO" id="GO:0008795">
    <property type="term" value="F:NAD+ synthase activity"/>
    <property type="evidence" value="ECO:0007669"/>
    <property type="project" value="UniProtKB-UniRule"/>
</dbReference>
<keyword evidence="6 7" id="KW-0520">NAD</keyword>
<comment type="catalytic activity">
    <reaction evidence="7 8">
        <text>deamido-NAD(+) + L-glutamine + ATP + H2O = L-glutamate + AMP + diphosphate + NAD(+) + H(+)</text>
        <dbReference type="Rhea" id="RHEA:24384"/>
        <dbReference type="ChEBI" id="CHEBI:15377"/>
        <dbReference type="ChEBI" id="CHEBI:15378"/>
        <dbReference type="ChEBI" id="CHEBI:29985"/>
        <dbReference type="ChEBI" id="CHEBI:30616"/>
        <dbReference type="ChEBI" id="CHEBI:33019"/>
        <dbReference type="ChEBI" id="CHEBI:57540"/>
        <dbReference type="ChEBI" id="CHEBI:58359"/>
        <dbReference type="ChEBI" id="CHEBI:58437"/>
        <dbReference type="ChEBI" id="CHEBI:456215"/>
        <dbReference type="EC" id="6.3.5.1"/>
    </reaction>
</comment>
<feature type="active site" description="For glutaminase activity" evidence="7">
    <location>
        <position position="123"/>
    </location>
</feature>
<feature type="domain" description="CN hydrolase" evidence="11">
    <location>
        <begin position="14"/>
        <end position="279"/>
    </location>
</feature>
<keyword evidence="4 7" id="KW-0547">Nucleotide-binding</keyword>
<feature type="binding site" evidence="7">
    <location>
        <position position="460"/>
    </location>
    <ligand>
        <name>deamido-NAD(+)</name>
        <dbReference type="ChEBI" id="CHEBI:58437"/>
        <note>ligand shared between two neighboring subunits</note>
    </ligand>
</feature>
<evidence type="ECO:0000256" key="3">
    <source>
        <dbReference type="ARBA" id="ARBA00022598"/>
    </source>
</evidence>
<dbReference type="InterPro" id="IPR014729">
    <property type="entry name" value="Rossmann-like_a/b/a_fold"/>
</dbReference>
<feature type="active site" description="Proton acceptor; for glutaminase activity" evidence="7">
    <location>
        <position position="54"/>
    </location>
</feature>
<dbReference type="Gene3D" id="3.40.50.620">
    <property type="entry name" value="HUPs"/>
    <property type="match status" value="1"/>
</dbReference>
<dbReference type="PIRSF" id="PIRSF006630">
    <property type="entry name" value="NADS_GAT"/>
    <property type="match status" value="1"/>
</dbReference>
<dbReference type="PANTHER" id="PTHR23090:SF9">
    <property type="entry name" value="GLUTAMINE-DEPENDENT NAD(+) SYNTHETASE"/>
    <property type="match status" value="1"/>
</dbReference>
<feature type="binding site" evidence="7">
    <location>
        <position position="666"/>
    </location>
    <ligand>
        <name>deamido-NAD(+)</name>
        <dbReference type="ChEBI" id="CHEBI:58437"/>
        <note>ligand shared between two neighboring subunits</note>
    </ligand>
</feature>
<evidence type="ECO:0000256" key="7">
    <source>
        <dbReference type="HAMAP-Rule" id="MF_02090"/>
    </source>
</evidence>
<evidence type="ECO:0000259" key="11">
    <source>
        <dbReference type="PROSITE" id="PS50263"/>
    </source>
</evidence>
<dbReference type="RefSeq" id="WP_170205031.1">
    <property type="nucleotide sequence ID" value="NZ_CP051685.1"/>
</dbReference>
<feature type="binding site" evidence="7">
    <location>
        <position position="484"/>
    </location>
    <ligand>
        <name>ATP</name>
        <dbReference type="ChEBI" id="CHEBI:30616"/>
    </ligand>
</feature>
<dbReference type="FunFam" id="3.40.50.620:FF:000155">
    <property type="entry name" value="Glutamine-dependent NAD(+) synthetase"/>
    <property type="match status" value="1"/>
</dbReference>
<dbReference type="InterPro" id="IPR022310">
    <property type="entry name" value="NAD/GMP_synthase"/>
</dbReference>
<dbReference type="Pfam" id="PF00795">
    <property type="entry name" value="CN_hydrolase"/>
    <property type="match status" value="1"/>
</dbReference>
<comment type="similarity">
    <text evidence="9">Belongs to the NAD synthetase family.</text>
</comment>
<keyword evidence="5 7" id="KW-0067">ATP-binding</keyword>
<dbReference type="CDD" id="cd07570">
    <property type="entry name" value="GAT_Gln-NAD-synth"/>
    <property type="match status" value="1"/>
</dbReference>
<dbReference type="HAMAP" id="MF_02090">
    <property type="entry name" value="NadE_glutamine_dep"/>
    <property type="match status" value="1"/>
</dbReference>
<feature type="active site" description="Nucleophile; for glutaminase activity" evidence="7">
    <location>
        <position position="179"/>
    </location>
</feature>
<dbReference type="EC" id="6.3.5.1" evidence="7 8"/>
<dbReference type="Gene3D" id="1.10.10.1140">
    <property type="entry name" value="Glutamine-dependent NAD+ synthetase, C-terminal domain"/>
    <property type="match status" value="1"/>
</dbReference>
<evidence type="ECO:0000256" key="8">
    <source>
        <dbReference type="PIRNR" id="PIRNR006630"/>
    </source>
</evidence>
<evidence type="ECO:0000256" key="5">
    <source>
        <dbReference type="ARBA" id="ARBA00022840"/>
    </source>
</evidence>
<comment type="pathway">
    <text evidence="1 7 8">Cofactor biosynthesis; NAD(+) biosynthesis; NAD(+) from deamido-NAD(+) (L-Gln route): step 1/1.</text>
</comment>
<dbReference type="InterPro" id="IPR036526">
    <property type="entry name" value="C-N_Hydrolase_sf"/>
</dbReference>
<dbReference type="Gene3D" id="3.60.110.10">
    <property type="entry name" value="Carbon-nitrogen hydrolase"/>
    <property type="match status" value="1"/>
</dbReference>
<dbReference type="UniPathway" id="UPA00253">
    <property type="reaction ID" value="UER00334"/>
</dbReference>
<comment type="function">
    <text evidence="7">Catalyzes the ATP-dependent amidation of deamido-NAD to form NAD. Uses L-glutamine as a nitrogen source.</text>
</comment>
<accession>A0A7Z2ZV40</accession>
<dbReference type="InterPro" id="IPR041856">
    <property type="entry name" value="NAD+_synth_C"/>
</dbReference>
<dbReference type="InterPro" id="IPR003010">
    <property type="entry name" value="C-N_Hydrolase"/>
</dbReference>
<dbReference type="GO" id="GO:0005737">
    <property type="term" value="C:cytoplasm"/>
    <property type="evidence" value="ECO:0007669"/>
    <property type="project" value="InterPro"/>
</dbReference>
<dbReference type="EMBL" id="CP051685">
    <property type="protein sequence ID" value="QJE02950.1"/>
    <property type="molecule type" value="Genomic_DNA"/>
</dbReference>
<dbReference type="GO" id="GO:0004359">
    <property type="term" value="F:glutaminase activity"/>
    <property type="evidence" value="ECO:0007669"/>
    <property type="project" value="InterPro"/>
</dbReference>
<dbReference type="InterPro" id="IPR014445">
    <property type="entry name" value="Gln-dep_NAD_synthase"/>
</dbReference>
<dbReference type="PROSITE" id="PS50263">
    <property type="entry name" value="CN_HYDROLASE"/>
    <property type="match status" value="1"/>
</dbReference>
<dbReference type="SUPFAM" id="SSF56317">
    <property type="entry name" value="Carbon-nitrogen hydrolase"/>
    <property type="match status" value="1"/>
</dbReference>
<feature type="binding site" evidence="7">
    <location>
        <position position="212"/>
    </location>
    <ligand>
        <name>L-glutamine</name>
        <dbReference type="ChEBI" id="CHEBI:58359"/>
    </ligand>
</feature>
<name>A0A7Z2ZV40_9BURK</name>
<dbReference type="AlphaFoldDB" id="A0A7Z2ZV40"/>
<evidence type="ECO:0000256" key="4">
    <source>
        <dbReference type="ARBA" id="ARBA00022741"/>
    </source>
</evidence>
<organism evidence="12 13">
    <name type="scientific">Massilia forsythiae</name>
    <dbReference type="NCBI Taxonomy" id="2728020"/>
    <lineage>
        <taxon>Bacteria</taxon>
        <taxon>Pseudomonadati</taxon>
        <taxon>Pseudomonadota</taxon>
        <taxon>Betaproteobacteria</taxon>
        <taxon>Burkholderiales</taxon>
        <taxon>Oxalobacteraceae</taxon>
        <taxon>Telluria group</taxon>
        <taxon>Massilia</taxon>
    </lineage>
</organism>